<dbReference type="RefSeq" id="WP_189771488.1">
    <property type="nucleotide sequence ID" value="NZ_BNCK01000006.1"/>
</dbReference>
<accession>A0A919BKN5</accession>
<dbReference type="Proteomes" id="UP000623842">
    <property type="component" value="Unassembled WGS sequence"/>
</dbReference>
<dbReference type="EMBL" id="BNCK01000006">
    <property type="protein sequence ID" value="GHF97152.1"/>
    <property type="molecule type" value="Genomic_DNA"/>
</dbReference>
<evidence type="ECO:0000313" key="2">
    <source>
        <dbReference type="EMBL" id="GHF97152.1"/>
    </source>
</evidence>
<proteinExistence type="predicted"/>
<dbReference type="Gene3D" id="3.90.550.10">
    <property type="entry name" value="Spore Coat Polysaccharide Biosynthesis Protein SpsA, Chain A"/>
    <property type="match status" value="1"/>
</dbReference>
<comment type="caution">
    <text evidence="2">The sequence shown here is derived from an EMBL/GenBank/DDBJ whole genome shotgun (WGS) entry which is preliminary data.</text>
</comment>
<reference evidence="2" key="1">
    <citation type="journal article" date="2014" name="Int. J. Syst. Evol. Microbiol.">
        <title>Complete genome sequence of Corynebacterium casei LMG S-19264T (=DSM 44701T), isolated from a smear-ripened cheese.</title>
        <authorList>
            <consortium name="US DOE Joint Genome Institute (JGI-PGF)"/>
            <person name="Walter F."/>
            <person name="Albersmeier A."/>
            <person name="Kalinowski J."/>
            <person name="Ruckert C."/>
        </authorList>
    </citation>
    <scope>NUCLEOTIDE SEQUENCE</scope>
    <source>
        <strain evidence="2">KCTC 42731</strain>
    </source>
</reference>
<evidence type="ECO:0000259" key="1">
    <source>
        <dbReference type="Pfam" id="PF00535"/>
    </source>
</evidence>
<gene>
    <name evidence="2" type="ORF">GCM10017161_26600</name>
</gene>
<dbReference type="InterPro" id="IPR001173">
    <property type="entry name" value="Glyco_trans_2-like"/>
</dbReference>
<dbReference type="AlphaFoldDB" id="A0A919BKN5"/>
<dbReference type="InterPro" id="IPR029044">
    <property type="entry name" value="Nucleotide-diphossugar_trans"/>
</dbReference>
<dbReference type="SUPFAM" id="SSF53448">
    <property type="entry name" value="Nucleotide-diphospho-sugar transferases"/>
    <property type="match status" value="1"/>
</dbReference>
<name>A0A919BKN5_9GAMM</name>
<reference evidence="2" key="2">
    <citation type="submission" date="2020-09" db="EMBL/GenBank/DDBJ databases">
        <authorList>
            <person name="Sun Q."/>
            <person name="Kim S."/>
        </authorList>
    </citation>
    <scope>NUCLEOTIDE SEQUENCE</scope>
    <source>
        <strain evidence="2">KCTC 42731</strain>
    </source>
</reference>
<dbReference type="PANTHER" id="PTHR10859:SF91">
    <property type="entry name" value="DOLICHYL-PHOSPHATE BETA-GLUCOSYLTRANSFERASE"/>
    <property type="match status" value="1"/>
</dbReference>
<dbReference type="PANTHER" id="PTHR10859">
    <property type="entry name" value="GLYCOSYL TRANSFERASE"/>
    <property type="match status" value="1"/>
</dbReference>
<organism evidence="2 3">
    <name type="scientific">Thalassotalea marina</name>
    <dbReference type="NCBI Taxonomy" id="1673741"/>
    <lineage>
        <taxon>Bacteria</taxon>
        <taxon>Pseudomonadati</taxon>
        <taxon>Pseudomonadota</taxon>
        <taxon>Gammaproteobacteria</taxon>
        <taxon>Alteromonadales</taxon>
        <taxon>Colwelliaceae</taxon>
        <taxon>Thalassotalea</taxon>
    </lineage>
</organism>
<evidence type="ECO:0000313" key="3">
    <source>
        <dbReference type="Proteomes" id="UP000623842"/>
    </source>
</evidence>
<dbReference type="CDD" id="cd04179">
    <property type="entry name" value="DPM_DPG-synthase_like"/>
    <property type="match status" value="1"/>
</dbReference>
<keyword evidence="3" id="KW-1185">Reference proteome</keyword>
<feature type="domain" description="Glycosyltransferase 2-like" evidence="1">
    <location>
        <begin position="5"/>
        <end position="134"/>
    </location>
</feature>
<dbReference type="GO" id="GO:0006487">
    <property type="term" value="P:protein N-linked glycosylation"/>
    <property type="evidence" value="ECO:0007669"/>
    <property type="project" value="TreeGrafter"/>
</dbReference>
<dbReference type="Pfam" id="PF00535">
    <property type="entry name" value="Glycos_transf_2"/>
    <property type="match status" value="1"/>
</dbReference>
<sequence length="244" mass="27884">MRYCFVIPNYNHVACIDSLISALTAFELPIIMVNDASDETVKQQLVAIEGSTPSLTLLHHDVNQGKGGAVQTGLKYALANGFDYAIQVDADGQHCLDDITRLLTLSHQHPEDVISGKPVYDDSIPKHRYWARYITHFWVIVETLSLQLKDTMCGFRVYPLKPSVALINQVNIGKRMDFDIEILVRLYWRGTNTQFIDTKVIYPEAGTSHFRAFEDNVRISWMHTKLCFGMLLRLPKLLFRRSKP</sequence>
<protein>
    <recommendedName>
        <fullName evidence="1">Glycosyltransferase 2-like domain-containing protein</fullName>
    </recommendedName>
</protein>